<organism evidence="2 3">
    <name type="scientific">Deinococcus proteolyticus (strain ATCC 35074 / DSM 20540 / JCM 6276 / NBRC 101906 / NCIMB 13154 / VKM Ac-1939 / CCM 2703 / MRP)</name>
    <dbReference type="NCBI Taxonomy" id="693977"/>
    <lineage>
        <taxon>Bacteria</taxon>
        <taxon>Thermotogati</taxon>
        <taxon>Deinococcota</taxon>
        <taxon>Deinococci</taxon>
        <taxon>Deinococcales</taxon>
        <taxon>Deinococcaceae</taxon>
        <taxon>Deinococcus</taxon>
    </lineage>
</organism>
<dbReference type="KEGG" id="dpt:Deipr_1690"/>
<evidence type="ECO:0000256" key="1">
    <source>
        <dbReference type="SAM" id="MobiDB-lite"/>
    </source>
</evidence>
<dbReference type="HOGENOM" id="CLU_2342121_0_0_0"/>
<accession>F0RL32</accession>
<dbReference type="EMBL" id="CP002536">
    <property type="protein sequence ID" value="ADY26824.1"/>
    <property type="molecule type" value="Genomic_DNA"/>
</dbReference>
<dbReference type="STRING" id="693977.Deipr_1690"/>
<dbReference type="RefSeq" id="WP_013615432.1">
    <property type="nucleotide sequence ID" value="NC_015161.1"/>
</dbReference>
<keyword evidence="3" id="KW-1185">Reference proteome</keyword>
<sequence length="97" mass="10710">MPDFLIPVVLLGAAAALLGGVWVAVQGKQRSDTPAGSVRPPPARQTESAREKQLLNMLRGDRAVMERLIAGQGRRQGRVSRSELVERVIVELERDRR</sequence>
<evidence type="ECO:0000313" key="3">
    <source>
        <dbReference type="Proteomes" id="UP000007718"/>
    </source>
</evidence>
<reference evidence="2 3" key="2">
    <citation type="journal article" date="2012" name="Stand. Genomic Sci.">
        <title>Complete genome sequence of the orange-red pigmented, radioresistant Deinococcus proteolyticus type strain (MRP(T)).</title>
        <authorList>
            <person name="Copeland A."/>
            <person name="Zeytun A."/>
            <person name="Yassawong M."/>
            <person name="Nolan M."/>
            <person name="Lucas S."/>
            <person name="Hammon N."/>
            <person name="Deshpande S."/>
            <person name="Cheng J.F."/>
            <person name="Han C."/>
            <person name="Tapia R."/>
            <person name="Goodwin L.A."/>
            <person name="Pitluck S."/>
            <person name="Mavromatis K."/>
            <person name="Liolios K."/>
            <person name="Pagani I."/>
            <person name="Ivanova N."/>
            <person name="Mikhailova N."/>
            <person name="Pati A."/>
            <person name="Chen A."/>
            <person name="Palaniappan K."/>
            <person name="Land M."/>
            <person name="Hauser L."/>
            <person name="Jeffries C.D."/>
            <person name="Brambilla E.M."/>
            <person name="Rohde M."/>
            <person name="Sikorski J."/>
            <person name="Pukall R."/>
            <person name="Goker M."/>
            <person name="Detter J.C."/>
            <person name="Woyke T."/>
            <person name="Bristow J."/>
            <person name="Eisen J.A."/>
            <person name="Markowitz V."/>
            <person name="Hugenholtz P."/>
            <person name="Kyrpides N.C."/>
            <person name="Klenk H.P."/>
            <person name="Lapidus A."/>
        </authorList>
    </citation>
    <scope>NUCLEOTIDE SEQUENCE [LARGE SCALE GENOMIC DNA]</scope>
    <source>
        <strain evidence="3">ATCC 35074 / DSM 20540 / JCM 6276 / NBRC 101906 / NCIMB 13154 / VKM Ac-1939 / CCM 2703 / MRP</strain>
    </source>
</reference>
<reference evidence="3" key="1">
    <citation type="submission" date="2011-02" db="EMBL/GenBank/DDBJ databases">
        <title>The complete sequence of chromosome of Deinococcus proteolyticus DSM 20540.</title>
        <authorList>
            <consortium name="US DOE Joint Genome Institute (JGI-PGF)"/>
            <person name="Lucas S."/>
            <person name="Copeland A."/>
            <person name="Lapidus A."/>
            <person name="Bruce D."/>
            <person name="Goodwin L."/>
            <person name="Pitluck S."/>
            <person name="Kyrpides N."/>
            <person name="Mavromatis K."/>
            <person name="Pagani I."/>
            <person name="Ivanova N."/>
            <person name="Ovchinnikova G."/>
            <person name="Zeytun A."/>
            <person name="Detter J.C."/>
            <person name="Han C."/>
            <person name="Land M."/>
            <person name="Hauser L."/>
            <person name="Markowitz V."/>
            <person name="Cheng J.-F."/>
            <person name="Hugenholtz P."/>
            <person name="Woyke T."/>
            <person name="Wu D."/>
            <person name="Pukall R."/>
            <person name="Steenblock K."/>
            <person name="Brambilla E."/>
            <person name="Klenk H.-P."/>
            <person name="Eisen J.A."/>
        </authorList>
    </citation>
    <scope>NUCLEOTIDE SEQUENCE [LARGE SCALE GENOMIC DNA]</scope>
    <source>
        <strain evidence="3">ATCC 35074 / DSM 20540 / JCM 6276 / NBRC 101906 / NCIMB 13154 / VKM Ac-1939 / CCM 2703 / MRP</strain>
    </source>
</reference>
<name>F0RL32_DEIPM</name>
<gene>
    <name evidence="2" type="ordered locus">Deipr_1690</name>
</gene>
<dbReference type="Proteomes" id="UP000007718">
    <property type="component" value="Chromosome"/>
</dbReference>
<dbReference type="AlphaFoldDB" id="F0RL32"/>
<feature type="region of interest" description="Disordered" evidence="1">
    <location>
        <begin position="28"/>
        <end position="50"/>
    </location>
</feature>
<evidence type="ECO:0000313" key="2">
    <source>
        <dbReference type="EMBL" id="ADY26824.1"/>
    </source>
</evidence>
<protein>
    <submittedName>
        <fullName evidence="2">Uncharacterized protein</fullName>
    </submittedName>
</protein>
<proteinExistence type="predicted"/>